<dbReference type="PANTHER" id="PTHR37423">
    <property type="entry name" value="SOLUBLE LYTIC MUREIN TRANSGLYCOSYLASE-RELATED"/>
    <property type="match status" value="1"/>
</dbReference>
<gene>
    <name evidence="5" type="ORF">GCM10007301_03700</name>
</gene>
<evidence type="ECO:0000256" key="1">
    <source>
        <dbReference type="ARBA" id="ARBA00007734"/>
    </source>
</evidence>
<dbReference type="Proteomes" id="UP000606044">
    <property type="component" value="Unassembled WGS sequence"/>
</dbReference>
<feature type="domain" description="Transglycosylase SLT" evidence="4">
    <location>
        <begin position="45"/>
        <end position="172"/>
    </location>
</feature>
<feature type="signal peptide" evidence="3">
    <location>
        <begin position="1"/>
        <end position="28"/>
    </location>
</feature>
<comment type="similarity">
    <text evidence="2">Belongs to the virb1 family.</text>
</comment>
<sequence>MIKRAAAAALLTLAAISATSAFSTASSAAPLTAQPDACEKELVRASAKYQIPLPILYAVGLTETGVNGKMHPFTMYIEGKDVQPKTLAEALAIFREANGRGVKLIDIGCMQANWYWHHKEFPSLEAMFDPRQNVEQAAKFLQELKKRHGTWTMAAARYNAGPNNDVAQKRYVCRVMKNLVAAGVGAWTPSAKQFCDA</sequence>
<evidence type="ECO:0000313" key="5">
    <source>
        <dbReference type="EMBL" id="GGF47629.1"/>
    </source>
</evidence>
<dbReference type="EMBL" id="BMCT01000001">
    <property type="protein sequence ID" value="GGF47629.1"/>
    <property type="molecule type" value="Genomic_DNA"/>
</dbReference>
<evidence type="ECO:0000256" key="3">
    <source>
        <dbReference type="SAM" id="SignalP"/>
    </source>
</evidence>
<feature type="chain" id="PRO_5037861685" evidence="3">
    <location>
        <begin position="29"/>
        <end position="197"/>
    </location>
</feature>
<organism evidence="5 6">
    <name type="scientific">Azorhizobium oxalatiphilum</name>
    <dbReference type="NCBI Taxonomy" id="980631"/>
    <lineage>
        <taxon>Bacteria</taxon>
        <taxon>Pseudomonadati</taxon>
        <taxon>Pseudomonadota</taxon>
        <taxon>Alphaproteobacteria</taxon>
        <taxon>Hyphomicrobiales</taxon>
        <taxon>Xanthobacteraceae</taxon>
        <taxon>Azorhizobium</taxon>
    </lineage>
</organism>
<comment type="caution">
    <text evidence="5">The sequence shown here is derived from an EMBL/GenBank/DDBJ whole genome shotgun (WGS) entry which is preliminary data.</text>
</comment>
<dbReference type="RefSeq" id="WP_188574860.1">
    <property type="nucleotide sequence ID" value="NZ_BMCT01000001.1"/>
</dbReference>
<dbReference type="AlphaFoldDB" id="A0A917BKM6"/>
<protein>
    <submittedName>
        <fullName evidence="5">Lytic transglycosylase</fullName>
    </submittedName>
</protein>
<reference evidence="5" key="2">
    <citation type="submission" date="2020-09" db="EMBL/GenBank/DDBJ databases">
        <authorList>
            <person name="Sun Q."/>
            <person name="Sedlacek I."/>
        </authorList>
    </citation>
    <scope>NUCLEOTIDE SEQUENCE</scope>
    <source>
        <strain evidence="5">CCM 7897</strain>
    </source>
</reference>
<dbReference type="InterPro" id="IPR008258">
    <property type="entry name" value="Transglycosylase_SLT_dom_1"/>
</dbReference>
<keyword evidence="6" id="KW-1185">Reference proteome</keyword>
<comment type="similarity">
    <text evidence="1">Belongs to the transglycosylase Slt family.</text>
</comment>
<reference evidence="5" key="1">
    <citation type="journal article" date="2014" name="Int. J. Syst. Evol. Microbiol.">
        <title>Complete genome sequence of Corynebacterium casei LMG S-19264T (=DSM 44701T), isolated from a smear-ripened cheese.</title>
        <authorList>
            <consortium name="US DOE Joint Genome Institute (JGI-PGF)"/>
            <person name="Walter F."/>
            <person name="Albersmeier A."/>
            <person name="Kalinowski J."/>
            <person name="Ruckert C."/>
        </authorList>
    </citation>
    <scope>NUCLEOTIDE SEQUENCE</scope>
    <source>
        <strain evidence="5">CCM 7897</strain>
    </source>
</reference>
<name>A0A917BKM6_9HYPH</name>
<dbReference type="SUPFAM" id="SSF53955">
    <property type="entry name" value="Lysozyme-like"/>
    <property type="match status" value="1"/>
</dbReference>
<dbReference type="PANTHER" id="PTHR37423:SF2">
    <property type="entry name" value="MEMBRANE-BOUND LYTIC MUREIN TRANSGLYCOSYLASE C"/>
    <property type="match status" value="1"/>
</dbReference>
<evidence type="ECO:0000313" key="6">
    <source>
        <dbReference type="Proteomes" id="UP000606044"/>
    </source>
</evidence>
<keyword evidence="3" id="KW-0732">Signal</keyword>
<accession>A0A917BKM6</accession>
<evidence type="ECO:0000256" key="2">
    <source>
        <dbReference type="ARBA" id="ARBA00009387"/>
    </source>
</evidence>
<proteinExistence type="inferred from homology"/>
<dbReference type="InterPro" id="IPR023346">
    <property type="entry name" value="Lysozyme-like_dom_sf"/>
</dbReference>
<dbReference type="Gene3D" id="1.10.530.10">
    <property type="match status" value="1"/>
</dbReference>
<dbReference type="Pfam" id="PF01464">
    <property type="entry name" value="SLT"/>
    <property type="match status" value="1"/>
</dbReference>
<evidence type="ECO:0000259" key="4">
    <source>
        <dbReference type="Pfam" id="PF01464"/>
    </source>
</evidence>